<sequence>MIADTQQSKMRLSVTKIIKGVQFTELQLKDIRRENRMAYKQQDTTLILYSESQREQNANNLFNELFACR</sequence>
<accession>A0A8H4ADJ0</accession>
<evidence type="ECO:0000313" key="1">
    <source>
        <dbReference type="EMBL" id="KAF0482717.1"/>
    </source>
</evidence>
<reference evidence="1 2" key="1">
    <citation type="journal article" date="2019" name="Environ. Microbiol.">
        <title>At the nexus of three kingdoms: the genome of the mycorrhizal fungus Gigaspora margarita provides insights into plant, endobacterial and fungal interactions.</title>
        <authorList>
            <person name="Venice F."/>
            <person name="Ghignone S."/>
            <person name="Salvioli di Fossalunga A."/>
            <person name="Amselem J."/>
            <person name="Novero M."/>
            <person name="Xianan X."/>
            <person name="Sedzielewska Toro K."/>
            <person name="Morin E."/>
            <person name="Lipzen A."/>
            <person name="Grigoriev I.V."/>
            <person name="Henrissat B."/>
            <person name="Martin F.M."/>
            <person name="Bonfante P."/>
        </authorList>
    </citation>
    <scope>NUCLEOTIDE SEQUENCE [LARGE SCALE GENOMIC DNA]</scope>
    <source>
        <strain evidence="1 2">BEG34</strain>
    </source>
</reference>
<name>A0A8H4ADJ0_GIGMA</name>
<proteinExistence type="predicted"/>
<evidence type="ECO:0000313" key="2">
    <source>
        <dbReference type="Proteomes" id="UP000439903"/>
    </source>
</evidence>
<protein>
    <submittedName>
        <fullName evidence="1">Uncharacterized protein</fullName>
    </submittedName>
</protein>
<organism evidence="1 2">
    <name type="scientific">Gigaspora margarita</name>
    <dbReference type="NCBI Taxonomy" id="4874"/>
    <lineage>
        <taxon>Eukaryota</taxon>
        <taxon>Fungi</taxon>
        <taxon>Fungi incertae sedis</taxon>
        <taxon>Mucoromycota</taxon>
        <taxon>Glomeromycotina</taxon>
        <taxon>Glomeromycetes</taxon>
        <taxon>Diversisporales</taxon>
        <taxon>Gigasporaceae</taxon>
        <taxon>Gigaspora</taxon>
    </lineage>
</organism>
<dbReference type="Proteomes" id="UP000439903">
    <property type="component" value="Unassembled WGS sequence"/>
</dbReference>
<dbReference type="AlphaFoldDB" id="A0A8H4ADJ0"/>
<comment type="caution">
    <text evidence="1">The sequence shown here is derived from an EMBL/GenBank/DDBJ whole genome shotgun (WGS) entry which is preliminary data.</text>
</comment>
<gene>
    <name evidence="1" type="ORF">F8M41_023381</name>
</gene>
<keyword evidence="2" id="KW-1185">Reference proteome</keyword>
<dbReference type="OrthoDB" id="2438105at2759"/>
<dbReference type="EMBL" id="WTPW01000758">
    <property type="protein sequence ID" value="KAF0482717.1"/>
    <property type="molecule type" value="Genomic_DNA"/>
</dbReference>